<feature type="transmembrane region" description="Helical" evidence="1">
    <location>
        <begin position="36"/>
        <end position="53"/>
    </location>
</feature>
<dbReference type="GO" id="GO:0017004">
    <property type="term" value="P:cytochrome complex assembly"/>
    <property type="evidence" value="ECO:0007669"/>
    <property type="project" value="InterPro"/>
</dbReference>
<dbReference type="PANTHER" id="PTHR38034:SF1">
    <property type="entry name" value="INNER MEMBRANE PROTEIN YPJD"/>
    <property type="match status" value="1"/>
</dbReference>
<dbReference type="AlphaFoldDB" id="A0A8G2BE40"/>
<sequence length="268" mass="27282">MSLLGNSLLVNLSAVVSILPMALLASRPQPARDRRFWIAVAVAALGVVGWTLVRFGDHWDGGLGAALWVSAAATVGLFAAVSALSRTMARLAGLLGPYLLIMVALASVLDAPAVGGVGGMPEGWVILHIVVSLATYALATLAAVAGLGVVLKERALKAKRSGGMSAGLPSVADAEALVFRLLTTAEIVLGVGILSGIALNVTAGHVWLSGDHKSVLSLGAFAVVGGILFAHARLGLRGRRAVRGVLAVYLLLTLAYPGVKAVHALVGN</sequence>
<feature type="transmembrane region" description="Helical" evidence="1">
    <location>
        <begin position="187"/>
        <end position="208"/>
    </location>
</feature>
<feature type="transmembrane region" description="Helical" evidence="1">
    <location>
        <begin position="6"/>
        <end position="24"/>
    </location>
</feature>
<keyword evidence="1" id="KW-1133">Transmembrane helix</keyword>
<feature type="transmembrane region" description="Helical" evidence="1">
    <location>
        <begin position="65"/>
        <end position="84"/>
    </location>
</feature>
<accession>A0A8G2BE40</accession>
<name>A0A8G2BE40_9PROT</name>
<dbReference type="PANTHER" id="PTHR38034">
    <property type="entry name" value="INNER MEMBRANE PROTEIN YPJD"/>
    <property type="match status" value="1"/>
</dbReference>
<feature type="transmembrane region" description="Helical" evidence="1">
    <location>
        <begin position="246"/>
        <end position="266"/>
    </location>
</feature>
<dbReference type="Proteomes" id="UP000198615">
    <property type="component" value="Unassembled WGS sequence"/>
</dbReference>
<dbReference type="OrthoDB" id="7332097at2"/>
<evidence type="ECO:0000313" key="4">
    <source>
        <dbReference type="Proteomes" id="UP000198615"/>
    </source>
</evidence>
<feature type="transmembrane region" description="Helical" evidence="1">
    <location>
        <begin position="91"/>
        <end position="113"/>
    </location>
</feature>
<dbReference type="Pfam" id="PF01578">
    <property type="entry name" value="Cytochrom_C_asm"/>
    <property type="match status" value="1"/>
</dbReference>
<protein>
    <submittedName>
        <fullName evidence="3">ABC-type uncharacterized transport system, permease component</fullName>
    </submittedName>
</protein>
<evidence type="ECO:0000256" key="1">
    <source>
        <dbReference type="SAM" id="Phobius"/>
    </source>
</evidence>
<keyword evidence="1" id="KW-0812">Transmembrane</keyword>
<dbReference type="EMBL" id="FNBW01000001">
    <property type="protein sequence ID" value="SDF11474.1"/>
    <property type="molecule type" value="Genomic_DNA"/>
</dbReference>
<feature type="transmembrane region" description="Helical" evidence="1">
    <location>
        <begin position="125"/>
        <end position="151"/>
    </location>
</feature>
<dbReference type="InterPro" id="IPR002541">
    <property type="entry name" value="Cyt_c_assembly"/>
</dbReference>
<organism evidence="3 4">
    <name type="scientific">Thalassobaculum litoreum DSM 18839</name>
    <dbReference type="NCBI Taxonomy" id="1123362"/>
    <lineage>
        <taxon>Bacteria</taxon>
        <taxon>Pseudomonadati</taxon>
        <taxon>Pseudomonadota</taxon>
        <taxon>Alphaproteobacteria</taxon>
        <taxon>Rhodospirillales</taxon>
        <taxon>Thalassobaculaceae</taxon>
        <taxon>Thalassobaculum</taxon>
    </lineage>
</organism>
<dbReference type="GO" id="GO:0020037">
    <property type="term" value="F:heme binding"/>
    <property type="evidence" value="ECO:0007669"/>
    <property type="project" value="InterPro"/>
</dbReference>
<keyword evidence="1" id="KW-0472">Membrane</keyword>
<reference evidence="3 4" key="1">
    <citation type="submission" date="2016-10" db="EMBL/GenBank/DDBJ databases">
        <authorList>
            <person name="Varghese N."/>
            <person name="Submissions S."/>
        </authorList>
    </citation>
    <scope>NUCLEOTIDE SEQUENCE [LARGE SCALE GENOMIC DNA]</scope>
    <source>
        <strain evidence="3 4">DSM 18839</strain>
    </source>
</reference>
<evidence type="ECO:0000259" key="2">
    <source>
        <dbReference type="Pfam" id="PF01578"/>
    </source>
</evidence>
<dbReference type="GO" id="GO:0005886">
    <property type="term" value="C:plasma membrane"/>
    <property type="evidence" value="ECO:0007669"/>
    <property type="project" value="TreeGrafter"/>
</dbReference>
<feature type="domain" description="Cytochrome c assembly protein" evidence="2">
    <location>
        <begin position="67"/>
        <end position="262"/>
    </location>
</feature>
<comment type="caution">
    <text evidence="3">The sequence shown here is derived from an EMBL/GenBank/DDBJ whole genome shotgun (WGS) entry which is preliminary data.</text>
</comment>
<evidence type="ECO:0000313" key="3">
    <source>
        <dbReference type="EMBL" id="SDF11474.1"/>
    </source>
</evidence>
<gene>
    <name evidence="3" type="ORF">SAMN05660686_00315</name>
</gene>
<keyword evidence="4" id="KW-1185">Reference proteome</keyword>
<dbReference type="InterPro" id="IPR052372">
    <property type="entry name" value="YpjD/HemX"/>
</dbReference>
<dbReference type="RefSeq" id="WP_093147630.1">
    <property type="nucleotide sequence ID" value="NZ_FNBW01000001.1"/>
</dbReference>
<feature type="transmembrane region" description="Helical" evidence="1">
    <location>
        <begin position="214"/>
        <end position="234"/>
    </location>
</feature>
<proteinExistence type="predicted"/>